<reference evidence="2" key="1">
    <citation type="journal article" date="2014" name="Science">
        <title>The coffee genome provides insight into the convergent evolution of caffeine biosynthesis.</title>
        <authorList>
            <person name="Denoeud F."/>
            <person name="Carretero-Paulet L."/>
            <person name="Dereeper A."/>
            <person name="Droc G."/>
            <person name="Guyot R."/>
            <person name="Pietrella M."/>
            <person name="Zheng C."/>
            <person name="Alberti A."/>
            <person name="Anthony F."/>
            <person name="Aprea G."/>
            <person name="Aury J.M."/>
            <person name="Bento P."/>
            <person name="Bernard M."/>
            <person name="Bocs S."/>
            <person name="Campa C."/>
            <person name="Cenci A."/>
            <person name="Combes M.C."/>
            <person name="Crouzillat D."/>
            <person name="Da Silva C."/>
            <person name="Daddiego L."/>
            <person name="De Bellis F."/>
            <person name="Dussert S."/>
            <person name="Garsmeur O."/>
            <person name="Gayraud T."/>
            <person name="Guignon V."/>
            <person name="Jahn K."/>
            <person name="Jamilloux V."/>
            <person name="Joet T."/>
            <person name="Labadie K."/>
            <person name="Lan T."/>
            <person name="Leclercq J."/>
            <person name="Lepelley M."/>
            <person name="Leroy T."/>
            <person name="Li L.T."/>
            <person name="Librado P."/>
            <person name="Lopez L."/>
            <person name="Munoz A."/>
            <person name="Noel B."/>
            <person name="Pallavicini A."/>
            <person name="Perrotta G."/>
            <person name="Poncet V."/>
            <person name="Pot D."/>
            <person name="Priyono X."/>
            <person name="Rigoreau M."/>
            <person name="Rouard M."/>
            <person name="Rozas J."/>
            <person name="Tranchant-Dubreuil C."/>
            <person name="VanBuren R."/>
            <person name="Zhang Q."/>
            <person name="Andrade A.C."/>
            <person name="Argout X."/>
            <person name="Bertrand B."/>
            <person name="de Kochko A."/>
            <person name="Graziosi G."/>
            <person name="Henry R.J."/>
            <person name="Jayarama X."/>
            <person name="Ming R."/>
            <person name="Nagai C."/>
            <person name="Rounsley S."/>
            <person name="Sankoff D."/>
            <person name="Giuliano G."/>
            <person name="Albert V.A."/>
            <person name="Wincker P."/>
            <person name="Lashermes P."/>
        </authorList>
    </citation>
    <scope>NUCLEOTIDE SEQUENCE [LARGE SCALE GENOMIC DNA]</scope>
    <source>
        <strain evidence="2">cv. DH200-94</strain>
    </source>
</reference>
<sequence>MTSDFASTETVWCYRLTLFILPFFPYKNPNILLACSTYIVTKRGCIHTQEIMRYKTTSTGAFATCCRINH</sequence>
<keyword evidence="2" id="KW-1185">Reference proteome</keyword>
<dbReference type="AlphaFoldDB" id="A0A068V6I8"/>
<proteinExistence type="predicted"/>
<dbReference type="InParanoid" id="A0A068V6I8"/>
<name>A0A068V6I8_COFCA</name>
<dbReference type="Gramene" id="CDP15518">
    <property type="protein sequence ID" value="CDP15518"/>
    <property type="gene ID" value="GSCOC_T00015376001"/>
</dbReference>
<accession>A0A068V6I8</accession>
<gene>
    <name evidence="1" type="ORF">GSCOC_T00015376001</name>
</gene>
<organism evidence="1 2">
    <name type="scientific">Coffea canephora</name>
    <name type="common">Robusta coffee</name>
    <dbReference type="NCBI Taxonomy" id="49390"/>
    <lineage>
        <taxon>Eukaryota</taxon>
        <taxon>Viridiplantae</taxon>
        <taxon>Streptophyta</taxon>
        <taxon>Embryophyta</taxon>
        <taxon>Tracheophyta</taxon>
        <taxon>Spermatophyta</taxon>
        <taxon>Magnoliopsida</taxon>
        <taxon>eudicotyledons</taxon>
        <taxon>Gunneridae</taxon>
        <taxon>Pentapetalae</taxon>
        <taxon>asterids</taxon>
        <taxon>lamiids</taxon>
        <taxon>Gentianales</taxon>
        <taxon>Rubiaceae</taxon>
        <taxon>Ixoroideae</taxon>
        <taxon>Gardenieae complex</taxon>
        <taxon>Bertiereae - Coffeeae clade</taxon>
        <taxon>Coffeeae</taxon>
        <taxon>Coffea</taxon>
    </lineage>
</organism>
<evidence type="ECO:0000313" key="1">
    <source>
        <dbReference type="EMBL" id="CDP15518.1"/>
    </source>
</evidence>
<dbReference type="EMBL" id="HG739184">
    <property type="protein sequence ID" value="CDP15518.1"/>
    <property type="molecule type" value="Genomic_DNA"/>
</dbReference>
<protein>
    <submittedName>
        <fullName evidence="1">Uncharacterized protein</fullName>
    </submittedName>
</protein>
<dbReference type="Proteomes" id="UP000295252">
    <property type="component" value="Chromosome IV"/>
</dbReference>
<evidence type="ECO:0000313" key="2">
    <source>
        <dbReference type="Proteomes" id="UP000295252"/>
    </source>
</evidence>